<evidence type="ECO:0000313" key="1">
    <source>
        <dbReference type="EMBL" id="GME94996.1"/>
    </source>
</evidence>
<evidence type="ECO:0000313" key="2">
    <source>
        <dbReference type="Proteomes" id="UP001165064"/>
    </source>
</evidence>
<gene>
    <name evidence="1" type="ORF">Amon02_000969400</name>
</gene>
<organism evidence="1 2">
    <name type="scientific">Ambrosiozyma monospora</name>
    <name type="common">Yeast</name>
    <name type="synonym">Endomycopsis monosporus</name>
    <dbReference type="NCBI Taxonomy" id="43982"/>
    <lineage>
        <taxon>Eukaryota</taxon>
        <taxon>Fungi</taxon>
        <taxon>Dikarya</taxon>
        <taxon>Ascomycota</taxon>
        <taxon>Saccharomycotina</taxon>
        <taxon>Pichiomycetes</taxon>
        <taxon>Pichiales</taxon>
        <taxon>Pichiaceae</taxon>
        <taxon>Ambrosiozyma</taxon>
    </lineage>
</organism>
<reference evidence="1" key="1">
    <citation type="submission" date="2023-04" db="EMBL/GenBank/DDBJ databases">
        <title>Ambrosiozyma monospora NBRC 10751.</title>
        <authorList>
            <person name="Ichikawa N."/>
            <person name="Sato H."/>
            <person name="Tonouchi N."/>
        </authorList>
    </citation>
    <scope>NUCLEOTIDE SEQUENCE</scope>
    <source>
        <strain evidence="1">NBRC 10751</strain>
    </source>
</reference>
<keyword evidence="2" id="KW-1185">Reference proteome</keyword>
<protein>
    <submittedName>
        <fullName evidence="1">Unnamed protein product</fullName>
    </submittedName>
</protein>
<sequence>MISDGYHHFMVWFEKPGELSLHPSYKSDPWKLFYEKQSNLTENKEKDHGTAAAANKSESSSEPKTKPVKLVNVDYGIVSLKDIMCHEIPFRLMKMVNTDEGFTVKKNALALLMHEEIQYLNGGHHSIRKGVENENEEVLDSESMNSLEMLARREQTIVETAKEIGNQFLETLDEWADMSEQTHYPELQKDETPY</sequence>
<dbReference type="Proteomes" id="UP001165064">
    <property type="component" value="Unassembled WGS sequence"/>
</dbReference>
<name>A0ACB5TUH3_AMBMO</name>
<proteinExistence type="predicted"/>
<dbReference type="EMBL" id="BSXS01009237">
    <property type="protein sequence ID" value="GME94996.1"/>
    <property type="molecule type" value="Genomic_DNA"/>
</dbReference>
<comment type="caution">
    <text evidence="1">The sequence shown here is derived from an EMBL/GenBank/DDBJ whole genome shotgun (WGS) entry which is preliminary data.</text>
</comment>
<accession>A0ACB5TUH3</accession>